<proteinExistence type="predicted"/>
<evidence type="ECO:0000313" key="2">
    <source>
        <dbReference type="EMBL" id="KIF62507.1"/>
    </source>
</evidence>
<dbReference type="EMBL" id="JTGH01000006">
    <property type="protein sequence ID" value="KIF62507.1"/>
    <property type="molecule type" value="Genomic_DNA"/>
</dbReference>
<gene>
    <name evidence="2" type="ORF">QS95_06605</name>
</gene>
<evidence type="ECO:0000256" key="1">
    <source>
        <dbReference type="SAM" id="MobiDB-lite"/>
    </source>
</evidence>
<reference evidence="2 3" key="1">
    <citation type="submission" date="2014-11" db="EMBL/GenBank/DDBJ databases">
        <title>Draft genome sequence of Pseudomonas fluorescens strains SF4c SF39a.</title>
        <authorList>
            <person name="Underwood G.E."/>
            <person name="Ly L.K."/>
            <person name="Bitzer A.S."/>
            <person name="Godino A."/>
            <person name="Bucci V."/>
            <person name="Fischer S."/>
            <person name="Silby M.W."/>
        </authorList>
    </citation>
    <scope>NUCLEOTIDE SEQUENCE [LARGE SCALE GENOMIC DNA]</scope>
    <source>
        <strain evidence="2 3">SF4c</strain>
    </source>
</reference>
<protein>
    <submittedName>
        <fullName evidence="2">Uncharacterized protein</fullName>
    </submittedName>
</protein>
<feature type="region of interest" description="Disordered" evidence="1">
    <location>
        <begin position="503"/>
        <end position="543"/>
    </location>
</feature>
<evidence type="ECO:0000313" key="3">
    <source>
        <dbReference type="Proteomes" id="UP000031587"/>
    </source>
</evidence>
<feature type="compositionally biased region" description="Basic and acidic residues" evidence="1">
    <location>
        <begin position="511"/>
        <end position="531"/>
    </location>
</feature>
<accession>A0AAE2DLD0</accession>
<organism evidence="2 3">
    <name type="scientific">Pseudomonas fluorescens</name>
    <dbReference type="NCBI Taxonomy" id="294"/>
    <lineage>
        <taxon>Bacteria</taxon>
        <taxon>Pseudomonadati</taxon>
        <taxon>Pseudomonadota</taxon>
        <taxon>Gammaproteobacteria</taxon>
        <taxon>Pseudomonadales</taxon>
        <taxon>Pseudomonadaceae</taxon>
        <taxon>Pseudomonas</taxon>
    </lineage>
</organism>
<comment type="caution">
    <text evidence="2">The sequence shown here is derived from an EMBL/GenBank/DDBJ whole genome shotgun (WGS) entry which is preliminary data.</text>
</comment>
<dbReference type="Proteomes" id="UP000031587">
    <property type="component" value="Unassembled WGS sequence"/>
</dbReference>
<sequence>MKGRLFVSTEDGHVLHVGLDPDNGLYRAKLPGELKPSGPILLQDPFSLRWFSPDDADLIGYPLPQKRLEGFRTPLDFAGASPDSDGLHGFEGKRYAVIEGHAYQVMRDIDASSPARKVWRIVNSKDPVAHDTENVYRPSRAGETLGIVRDADHGWVSSRSGLLGGMPRTATARANIAHLLQRYEPIREAFAALQASDARFNELWDVAKHLPEGSDLERAELIGLEVHTLKHIHLQTEFVQSLIDNKDWLVMMKAGGVYKTELHEQQLARVDYLNKLLAIMDRRVYPSVALMTVDSLKGNLAHMNKKLRVLDDRQAVMDQVRKVSRSATSEIEELNRGIPGVDQINCARYNLCLRLLADDPTIPPPFGMRSYMAVNLFVEELHNVSGQSRPVVLQLALDEIRLEKGRFEELLPALPATKTPYLHEAMSVLGTFESRIDGQLNDIYARVDSNTEWPALDQDIDLDFVPQQSVPTATPSAPRKIFRTRQHGTYRVLVGVRQVDPDGSVTIDVPDPFKPEDPPQRYEKRQGEWHPMRSTPPAAPTPQLLGQATHLLDRVDELLDEGLAMESRKSNPTSIRESLDESADELHGLASRLESIEGIASDAQAASVIARLKAAGDSLSTAGRDIMVRMYKDKAVLDVLRLNYLLEHSQLNVIKIVARKQLGKGKDKSFLDVYSINDRSANTPLWEAHFHYDRQDRPALDYTVRGAHMKTLAQAGAGSAFQQRQEQAGLAHQPIWREYISPKVAQKLFDCASEPAAGTPVRQ</sequence>
<dbReference type="AlphaFoldDB" id="A0AAE2DLD0"/>
<name>A0AAE2DLD0_PSEFL</name>